<name>A0A2P2MKC7_RHIMU</name>
<accession>A0A2P2MKC7</accession>
<organism evidence="1">
    <name type="scientific">Rhizophora mucronata</name>
    <name type="common">Asiatic mangrove</name>
    <dbReference type="NCBI Taxonomy" id="61149"/>
    <lineage>
        <taxon>Eukaryota</taxon>
        <taxon>Viridiplantae</taxon>
        <taxon>Streptophyta</taxon>
        <taxon>Embryophyta</taxon>
        <taxon>Tracheophyta</taxon>
        <taxon>Spermatophyta</taxon>
        <taxon>Magnoliopsida</taxon>
        <taxon>eudicotyledons</taxon>
        <taxon>Gunneridae</taxon>
        <taxon>Pentapetalae</taxon>
        <taxon>rosids</taxon>
        <taxon>fabids</taxon>
        <taxon>Malpighiales</taxon>
        <taxon>Rhizophoraceae</taxon>
        <taxon>Rhizophora</taxon>
    </lineage>
</organism>
<dbReference type="EMBL" id="GGEC01050209">
    <property type="protein sequence ID" value="MBX30693.1"/>
    <property type="molecule type" value="Transcribed_RNA"/>
</dbReference>
<dbReference type="AlphaFoldDB" id="A0A2P2MKC7"/>
<reference evidence="1" key="1">
    <citation type="submission" date="2018-02" db="EMBL/GenBank/DDBJ databases">
        <title>Rhizophora mucronata_Transcriptome.</title>
        <authorList>
            <person name="Meera S.P."/>
            <person name="Sreeshan A."/>
            <person name="Augustine A."/>
        </authorList>
    </citation>
    <scope>NUCLEOTIDE SEQUENCE</scope>
    <source>
        <tissue evidence="1">Leaf</tissue>
    </source>
</reference>
<protein>
    <submittedName>
        <fullName evidence="1">Polycomb group protein EMBRYONIC FLOWER 2-like isoform X7</fullName>
    </submittedName>
</protein>
<evidence type="ECO:0000313" key="1">
    <source>
        <dbReference type="EMBL" id="MBX30693.1"/>
    </source>
</evidence>
<sequence>MKKKYHCVEKNDKEIFPWPQPLLQKYSRALAVMNSQLQVYVEFELRHICLLSKNSTLRSK</sequence>
<proteinExistence type="predicted"/>